<name>A0A9P8NGB3_ASPFM</name>
<proteinExistence type="predicted"/>
<organism evidence="1 2">
    <name type="scientific">Aspergillus fumigatus</name>
    <name type="common">Neosartorya fumigata</name>
    <dbReference type="NCBI Taxonomy" id="746128"/>
    <lineage>
        <taxon>Eukaryota</taxon>
        <taxon>Fungi</taxon>
        <taxon>Dikarya</taxon>
        <taxon>Ascomycota</taxon>
        <taxon>Pezizomycotina</taxon>
        <taxon>Eurotiomycetes</taxon>
        <taxon>Eurotiomycetidae</taxon>
        <taxon>Eurotiales</taxon>
        <taxon>Aspergillaceae</taxon>
        <taxon>Aspergillus</taxon>
        <taxon>Aspergillus subgen. Fumigati</taxon>
    </lineage>
</organism>
<reference evidence="1" key="1">
    <citation type="submission" date="2021-08" db="EMBL/GenBank/DDBJ databases">
        <title>Global Aspergillus fumigatus from environmental and clinical sources.</title>
        <authorList>
            <person name="Barber A."/>
            <person name="Sae-Ong T."/>
        </authorList>
    </citation>
    <scope>NUCLEOTIDE SEQUENCE</scope>
    <source>
        <strain evidence="1">NRZ-2016-071</strain>
    </source>
</reference>
<protein>
    <submittedName>
        <fullName evidence="1">Uncharacterized protein</fullName>
    </submittedName>
</protein>
<comment type="caution">
    <text evidence="1">The sequence shown here is derived from an EMBL/GenBank/DDBJ whole genome shotgun (WGS) entry which is preliminary data.</text>
</comment>
<dbReference type="AlphaFoldDB" id="A0A9P8NGB3"/>
<sequence>MTYGMLESPLYTSDWVLSTTTDLASNDTSVLSYELIKNNRLQIKATSSIRLQYHRSEGPKVEEPTGN</sequence>
<gene>
    <name evidence="1" type="ORF">KXV57_006789</name>
</gene>
<evidence type="ECO:0000313" key="1">
    <source>
        <dbReference type="EMBL" id="KAH1903790.1"/>
    </source>
</evidence>
<dbReference type="EMBL" id="JAIBSC010000050">
    <property type="protein sequence ID" value="KAH1903790.1"/>
    <property type="molecule type" value="Genomic_DNA"/>
</dbReference>
<accession>A0A9P8NGB3</accession>
<dbReference type="Proteomes" id="UP000813423">
    <property type="component" value="Unassembled WGS sequence"/>
</dbReference>
<evidence type="ECO:0000313" key="2">
    <source>
        <dbReference type="Proteomes" id="UP000813423"/>
    </source>
</evidence>